<dbReference type="AlphaFoldDB" id="A0A951U5Z4"/>
<keyword evidence="1" id="KW-0732">Signal</keyword>
<feature type="signal peptide" evidence="1">
    <location>
        <begin position="1"/>
        <end position="21"/>
    </location>
</feature>
<dbReference type="EMBL" id="JAHHHV010000065">
    <property type="protein sequence ID" value="MBW4466022.1"/>
    <property type="molecule type" value="Genomic_DNA"/>
</dbReference>
<name>A0A951U5Z4_9CYAN</name>
<protein>
    <recommendedName>
        <fullName evidence="4">Outer membrane protein beta-barrel domain-containing protein</fullName>
    </recommendedName>
</protein>
<evidence type="ECO:0000313" key="3">
    <source>
        <dbReference type="Proteomes" id="UP000707356"/>
    </source>
</evidence>
<dbReference type="Proteomes" id="UP000707356">
    <property type="component" value="Unassembled WGS sequence"/>
</dbReference>
<reference evidence="2" key="2">
    <citation type="journal article" date="2022" name="Microbiol. Resour. Announc.">
        <title>Metagenome Sequencing to Explore Phylogenomics of Terrestrial Cyanobacteria.</title>
        <authorList>
            <person name="Ward R.D."/>
            <person name="Stajich J.E."/>
            <person name="Johansen J.R."/>
            <person name="Huntemann M."/>
            <person name="Clum A."/>
            <person name="Foster B."/>
            <person name="Foster B."/>
            <person name="Roux S."/>
            <person name="Palaniappan K."/>
            <person name="Varghese N."/>
            <person name="Mukherjee S."/>
            <person name="Reddy T.B.K."/>
            <person name="Daum C."/>
            <person name="Copeland A."/>
            <person name="Chen I.A."/>
            <person name="Ivanova N.N."/>
            <person name="Kyrpides N.C."/>
            <person name="Shapiro N."/>
            <person name="Eloe-Fadrosh E.A."/>
            <person name="Pietrasiak N."/>
        </authorList>
    </citation>
    <scope>NUCLEOTIDE SEQUENCE</scope>
    <source>
        <strain evidence="2">GSE-TBD4-15B</strain>
    </source>
</reference>
<gene>
    <name evidence="2" type="ORF">KME07_11360</name>
</gene>
<organism evidence="2 3">
    <name type="scientific">Pegethrix bostrychoides GSE-TBD4-15B</name>
    <dbReference type="NCBI Taxonomy" id="2839662"/>
    <lineage>
        <taxon>Bacteria</taxon>
        <taxon>Bacillati</taxon>
        <taxon>Cyanobacteriota</taxon>
        <taxon>Cyanophyceae</taxon>
        <taxon>Oculatellales</taxon>
        <taxon>Oculatellaceae</taxon>
        <taxon>Pegethrix</taxon>
    </lineage>
</organism>
<proteinExistence type="predicted"/>
<accession>A0A951U5Z4</accession>
<comment type="caution">
    <text evidence="2">The sequence shown here is derived from an EMBL/GenBank/DDBJ whole genome shotgun (WGS) entry which is preliminary data.</text>
</comment>
<evidence type="ECO:0000313" key="2">
    <source>
        <dbReference type="EMBL" id="MBW4466022.1"/>
    </source>
</evidence>
<evidence type="ECO:0008006" key="4">
    <source>
        <dbReference type="Google" id="ProtNLM"/>
    </source>
</evidence>
<evidence type="ECO:0000256" key="1">
    <source>
        <dbReference type="SAM" id="SignalP"/>
    </source>
</evidence>
<feature type="chain" id="PRO_5038037728" description="Outer membrane protein beta-barrel domain-containing protein" evidence="1">
    <location>
        <begin position="22"/>
        <end position="169"/>
    </location>
</feature>
<sequence length="169" mass="17237">MTGWKVALGSIIGLGVLLAHASDASAQAAYGSYIGIGGSFGVTDNPTSGDGGSGGGVIAFRYKFLEVPISIRAQALIGQSTAFVPTVSYDLPLNWQTDAYVGVGAAIQDSDQNASPVGNQTAFVLQPGIDHSFPYSNVVLFGNAIIAFDAYKNSNATAASVQGGVGVRF</sequence>
<reference evidence="2" key="1">
    <citation type="submission" date="2021-05" db="EMBL/GenBank/DDBJ databases">
        <authorList>
            <person name="Pietrasiak N."/>
            <person name="Ward R."/>
            <person name="Stajich J.E."/>
            <person name="Kurbessoian T."/>
        </authorList>
    </citation>
    <scope>NUCLEOTIDE SEQUENCE</scope>
    <source>
        <strain evidence="2">GSE-TBD4-15B</strain>
    </source>
</reference>